<sequence length="121" mass="12255">MSVSAVSSGAVDWSSGSAANTAKQFHQLGKALRQGDLDAAKDAYKDILKNPPPNATWNPDGAFAQVGKALAQGDVQGAKAIAADAIKELRSGQRPLPPVSDPVPPGAESMATTAGSVDVMA</sequence>
<reference evidence="2 3" key="1">
    <citation type="submission" date="2019-09" db="EMBL/GenBank/DDBJ databases">
        <title>Draft genome sequences of 48 bacterial type strains from the CCUG.</title>
        <authorList>
            <person name="Tunovic T."/>
            <person name="Pineiro-Iglesias B."/>
            <person name="Unosson C."/>
            <person name="Inganas E."/>
            <person name="Ohlen M."/>
            <person name="Cardew S."/>
            <person name="Jensie-Markopoulos S."/>
            <person name="Salva-Serra F."/>
            <person name="Jaen-Luchoro D."/>
            <person name="Karlsson R."/>
            <person name="Svensson-Stadler L."/>
            <person name="Chun J."/>
            <person name="Moore E."/>
        </authorList>
    </citation>
    <scope>NUCLEOTIDE SEQUENCE [LARGE SCALE GENOMIC DNA]</scope>
    <source>
        <strain evidence="2 3">CCUG 30977</strain>
    </source>
</reference>
<feature type="compositionally biased region" description="Pro residues" evidence="1">
    <location>
        <begin position="95"/>
        <end position="105"/>
    </location>
</feature>
<dbReference type="RefSeq" id="WP_151122755.1">
    <property type="nucleotide sequence ID" value="NZ_CP088081.1"/>
</dbReference>
<evidence type="ECO:0000313" key="2">
    <source>
        <dbReference type="EMBL" id="KAB0584417.1"/>
    </source>
</evidence>
<dbReference type="EMBL" id="VZPB01000006">
    <property type="protein sequence ID" value="KAB0584417.1"/>
    <property type="molecule type" value="Genomic_DNA"/>
</dbReference>
<dbReference type="OrthoDB" id="9849400at2"/>
<feature type="region of interest" description="Disordered" evidence="1">
    <location>
        <begin position="91"/>
        <end position="121"/>
    </location>
</feature>
<dbReference type="AlphaFoldDB" id="A0A643FFD0"/>
<gene>
    <name evidence="2" type="ORF">F7Q92_04170</name>
</gene>
<keyword evidence="3" id="KW-1185">Reference proteome</keyword>
<name>A0A643FFD0_IDEDE</name>
<organism evidence="2 3">
    <name type="scientific">Ideonella dechloratans</name>
    <dbReference type="NCBI Taxonomy" id="36863"/>
    <lineage>
        <taxon>Bacteria</taxon>
        <taxon>Pseudomonadati</taxon>
        <taxon>Pseudomonadota</taxon>
        <taxon>Betaproteobacteria</taxon>
        <taxon>Burkholderiales</taxon>
        <taxon>Sphaerotilaceae</taxon>
        <taxon>Ideonella</taxon>
    </lineage>
</organism>
<evidence type="ECO:0000256" key="1">
    <source>
        <dbReference type="SAM" id="MobiDB-lite"/>
    </source>
</evidence>
<accession>A0A643FFD0</accession>
<dbReference type="Proteomes" id="UP000430120">
    <property type="component" value="Unassembled WGS sequence"/>
</dbReference>
<comment type="caution">
    <text evidence="2">The sequence shown here is derived from an EMBL/GenBank/DDBJ whole genome shotgun (WGS) entry which is preliminary data.</text>
</comment>
<proteinExistence type="predicted"/>
<protein>
    <recommendedName>
        <fullName evidence="4">Tetratricopeptide repeat protein</fullName>
    </recommendedName>
</protein>
<evidence type="ECO:0008006" key="4">
    <source>
        <dbReference type="Google" id="ProtNLM"/>
    </source>
</evidence>
<evidence type="ECO:0000313" key="3">
    <source>
        <dbReference type="Proteomes" id="UP000430120"/>
    </source>
</evidence>